<dbReference type="EMBL" id="JABXBU010000002">
    <property type="protein sequence ID" value="KAF8795202.1"/>
    <property type="molecule type" value="Genomic_DNA"/>
</dbReference>
<organism evidence="2 3">
    <name type="scientific">Argiope bruennichi</name>
    <name type="common">Wasp spider</name>
    <name type="synonym">Aranea bruennichi</name>
    <dbReference type="NCBI Taxonomy" id="94029"/>
    <lineage>
        <taxon>Eukaryota</taxon>
        <taxon>Metazoa</taxon>
        <taxon>Ecdysozoa</taxon>
        <taxon>Arthropoda</taxon>
        <taxon>Chelicerata</taxon>
        <taxon>Arachnida</taxon>
        <taxon>Araneae</taxon>
        <taxon>Araneomorphae</taxon>
        <taxon>Entelegynae</taxon>
        <taxon>Araneoidea</taxon>
        <taxon>Araneidae</taxon>
        <taxon>Argiope</taxon>
    </lineage>
</organism>
<protein>
    <recommendedName>
        <fullName evidence="1">DDE-1 domain-containing protein</fullName>
    </recommendedName>
</protein>
<dbReference type="AlphaFoldDB" id="A0A8T0FWV6"/>
<dbReference type="Proteomes" id="UP000807504">
    <property type="component" value="Unassembled WGS sequence"/>
</dbReference>
<comment type="caution">
    <text evidence="2">The sequence shown here is derived from an EMBL/GenBank/DDBJ whole genome shotgun (WGS) entry which is preliminary data.</text>
</comment>
<reference evidence="2" key="1">
    <citation type="journal article" date="2020" name="bioRxiv">
        <title>Chromosome-level reference genome of the European wasp spider Argiope bruennichi: a resource for studies on range expansion and evolutionary adaptation.</title>
        <authorList>
            <person name="Sheffer M.M."/>
            <person name="Hoppe A."/>
            <person name="Krehenwinkel H."/>
            <person name="Uhl G."/>
            <person name="Kuss A.W."/>
            <person name="Jensen L."/>
            <person name="Jensen C."/>
            <person name="Gillespie R.G."/>
            <person name="Hoff K.J."/>
            <person name="Prost S."/>
        </authorList>
    </citation>
    <scope>NUCLEOTIDE SEQUENCE</scope>
</reference>
<feature type="domain" description="DDE-1" evidence="1">
    <location>
        <begin position="11"/>
        <end position="96"/>
    </location>
</feature>
<sequence>MTSAERGTLVTLAVAVSAIRNTIPPLFIFPSVNFRDHFHNGAPTGSTGCCNPSGWMKEERFMRFAEQFVLCTKSTKERATLLLMNNHDSHLSISAFNYLKANGVVVLSFAPH</sequence>
<dbReference type="Pfam" id="PF03184">
    <property type="entry name" value="DDE_1"/>
    <property type="match status" value="1"/>
</dbReference>
<evidence type="ECO:0000259" key="1">
    <source>
        <dbReference type="Pfam" id="PF03184"/>
    </source>
</evidence>
<dbReference type="InterPro" id="IPR004875">
    <property type="entry name" value="DDE_SF_endonuclease_dom"/>
</dbReference>
<evidence type="ECO:0000313" key="3">
    <source>
        <dbReference type="Proteomes" id="UP000807504"/>
    </source>
</evidence>
<proteinExistence type="predicted"/>
<reference evidence="2" key="2">
    <citation type="submission" date="2020-06" db="EMBL/GenBank/DDBJ databases">
        <authorList>
            <person name="Sheffer M."/>
        </authorList>
    </citation>
    <scope>NUCLEOTIDE SEQUENCE</scope>
</reference>
<name>A0A8T0FWV6_ARGBR</name>
<dbReference type="GO" id="GO:0003676">
    <property type="term" value="F:nucleic acid binding"/>
    <property type="evidence" value="ECO:0007669"/>
    <property type="project" value="InterPro"/>
</dbReference>
<keyword evidence="3" id="KW-1185">Reference proteome</keyword>
<evidence type="ECO:0000313" key="2">
    <source>
        <dbReference type="EMBL" id="KAF8795202.1"/>
    </source>
</evidence>
<gene>
    <name evidence="2" type="ORF">HNY73_003077</name>
</gene>
<accession>A0A8T0FWV6</accession>